<organism evidence="4 5">
    <name type="scientific">Nocardioides caeni</name>
    <dbReference type="NCBI Taxonomy" id="574700"/>
    <lineage>
        <taxon>Bacteria</taxon>
        <taxon>Bacillati</taxon>
        <taxon>Actinomycetota</taxon>
        <taxon>Actinomycetes</taxon>
        <taxon>Propionibacteriales</taxon>
        <taxon>Nocardioidaceae</taxon>
        <taxon>Nocardioides</taxon>
    </lineage>
</organism>
<feature type="domain" description="DUF3048" evidence="3">
    <location>
        <begin position="263"/>
        <end position="360"/>
    </location>
</feature>
<dbReference type="InterPro" id="IPR021416">
    <property type="entry name" value="DUF3048_N"/>
</dbReference>
<comment type="caution">
    <text evidence="4">The sequence shown here is derived from an EMBL/GenBank/DDBJ whole genome shotgun (WGS) entry which is preliminary data.</text>
</comment>
<name>A0A4S8NML2_9ACTN</name>
<dbReference type="AlphaFoldDB" id="A0A4S8NML2"/>
<dbReference type="Pfam" id="PF11258">
    <property type="entry name" value="DUF3048"/>
    <property type="match status" value="1"/>
</dbReference>
<dbReference type="Gene3D" id="3.50.90.10">
    <property type="entry name" value="YerB-like"/>
    <property type="match status" value="1"/>
</dbReference>
<evidence type="ECO:0000313" key="4">
    <source>
        <dbReference type="EMBL" id="THV18098.1"/>
    </source>
</evidence>
<dbReference type="Pfam" id="PF17479">
    <property type="entry name" value="DUF3048_C"/>
    <property type="match status" value="1"/>
</dbReference>
<keyword evidence="5" id="KW-1185">Reference proteome</keyword>
<feature type="region of interest" description="Disordered" evidence="1">
    <location>
        <begin position="64"/>
        <end position="86"/>
    </location>
</feature>
<reference evidence="4 5" key="1">
    <citation type="journal article" date="2009" name="Int. J. Syst. Evol. Microbiol.">
        <title>Nocardioides caeni sp. nov., isolated from wastewater.</title>
        <authorList>
            <person name="Yoon J.H."/>
            <person name="Kang S.J."/>
            <person name="Park S."/>
            <person name="Kim W."/>
            <person name="Oh T.K."/>
        </authorList>
    </citation>
    <scope>NUCLEOTIDE SEQUENCE [LARGE SCALE GENOMIC DNA]</scope>
    <source>
        <strain evidence="4 5">DSM 23134</strain>
    </source>
</reference>
<dbReference type="InterPro" id="IPR035328">
    <property type="entry name" value="DUF3048_C"/>
</dbReference>
<accession>A0A4S8NML2</accession>
<evidence type="ECO:0000259" key="2">
    <source>
        <dbReference type="Pfam" id="PF11258"/>
    </source>
</evidence>
<dbReference type="EMBL" id="STGW01000001">
    <property type="protein sequence ID" value="THV18098.1"/>
    <property type="molecule type" value="Genomic_DNA"/>
</dbReference>
<feature type="domain" description="DUF3048" evidence="2">
    <location>
        <begin position="88"/>
        <end position="226"/>
    </location>
</feature>
<gene>
    <name evidence="4" type="ORF">E9934_00065</name>
</gene>
<dbReference type="InterPro" id="IPR023158">
    <property type="entry name" value="YerB-like_sf"/>
</dbReference>
<dbReference type="Proteomes" id="UP000307087">
    <property type="component" value="Unassembled WGS sequence"/>
</dbReference>
<feature type="region of interest" description="Disordered" evidence="1">
    <location>
        <begin position="1"/>
        <end position="30"/>
    </location>
</feature>
<protein>
    <submittedName>
        <fullName evidence="4">DUF3048 domain-containing protein</fullName>
    </submittedName>
</protein>
<dbReference type="SUPFAM" id="SSF159774">
    <property type="entry name" value="YerB-like"/>
    <property type="match status" value="1"/>
</dbReference>
<proteinExistence type="predicted"/>
<evidence type="ECO:0000313" key="5">
    <source>
        <dbReference type="Proteomes" id="UP000307087"/>
    </source>
</evidence>
<sequence length="376" mass="38738">MSTPHCKATPVAAPEPLPRHAGAAPTSGGPVGQTCPVRLNTLRSALPASLVALTLVLAGCGSDETEPATDGADNSSAPEPDEPATWPLTGLEAKSGDSVEQDHPVIVTKIDNSSSSAPQIGIGSADLVVEELVEGGTTRLAVFHYSKLPKDIGPVRSMRASDIGIVSPADAVIATSGAAGVTIDRINKAGITFFGEGGPGFYRNSGRSAPYNLFTNLQELAKATEDGKDARPADYLPWGTAADLPEGVVANTLSADFGSHVTNWTFEGGHYVNKNSNAAEGDRFQPDTVLVLRVEVVDAGYTDPAGNFVPESKFTGGGTAQVFHAGRVIEAEWSKKDLGAPLVLSTADGELTVPAGKVWIELVPVDSAGGSVAFGK</sequence>
<evidence type="ECO:0000259" key="3">
    <source>
        <dbReference type="Pfam" id="PF17479"/>
    </source>
</evidence>
<evidence type="ECO:0000256" key="1">
    <source>
        <dbReference type="SAM" id="MobiDB-lite"/>
    </source>
</evidence>